<gene>
    <name evidence="2" type="ORF">GCM10011376_16790</name>
</gene>
<comment type="caution">
    <text evidence="2">The sequence shown here is derived from an EMBL/GenBank/DDBJ whole genome shotgun (WGS) entry which is preliminary data.</text>
</comment>
<dbReference type="EMBL" id="BNAD01000003">
    <property type="protein sequence ID" value="GHE17069.1"/>
    <property type="molecule type" value="Genomic_DNA"/>
</dbReference>
<name>A0ABQ3HLQ4_9ACTN</name>
<evidence type="ECO:0000313" key="3">
    <source>
        <dbReference type="Proteomes" id="UP000597341"/>
    </source>
</evidence>
<organism evidence="2 3">
    <name type="scientific">Nocardioides flavus</name>
    <name type="common">ex Wang et al. 2016</name>
    <dbReference type="NCBI Taxonomy" id="2058780"/>
    <lineage>
        <taxon>Bacteria</taxon>
        <taxon>Bacillati</taxon>
        <taxon>Actinomycetota</taxon>
        <taxon>Actinomycetes</taxon>
        <taxon>Propionibacteriales</taxon>
        <taxon>Nocardioidaceae</taxon>
        <taxon>Nocardioides</taxon>
    </lineage>
</organism>
<feature type="chain" id="PRO_5046849741" description="Substrate-binding domain-containing protein" evidence="1">
    <location>
        <begin position="30"/>
        <end position="237"/>
    </location>
</feature>
<dbReference type="Proteomes" id="UP000597341">
    <property type="component" value="Unassembled WGS sequence"/>
</dbReference>
<sequence length="237" mass="24926">MLRARSLLRSPAVALAVALAAAPLLSSCAADEPTVALLVADGTDPSSRAVDVDAFTERVEATCDQCRVRVYDAEGDADTQKSQARQAEARSADVVVVVPVEPGDLGTLTGSGLPVVSLGELVPGSERYVGLEDGTVPRQDGSDLEAARAVLLGREESMTFVPTHAMSERAADVAVAFLADVPAEGGEVVDGVESWLYRHQEVTIDSLTSVLVAQEVVHLDDLCSGQTEKRCTRLGLR</sequence>
<evidence type="ECO:0000313" key="2">
    <source>
        <dbReference type="EMBL" id="GHE17069.1"/>
    </source>
</evidence>
<evidence type="ECO:0000256" key="1">
    <source>
        <dbReference type="SAM" id="SignalP"/>
    </source>
</evidence>
<proteinExistence type="predicted"/>
<accession>A0ABQ3HLQ4</accession>
<protein>
    <recommendedName>
        <fullName evidence="4">Substrate-binding domain-containing protein</fullName>
    </recommendedName>
</protein>
<evidence type="ECO:0008006" key="4">
    <source>
        <dbReference type="Google" id="ProtNLM"/>
    </source>
</evidence>
<keyword evidence="3" id="KW-1185">Reference proteome</keyword>
<feature type="signal peptide" evidence="1">
    <location>
        <begin position="1"/>
        <end position="29"/>
    </location>
</feature>
<dbReference type="Gene3D" id="3.40.50.2300">
    <property type="match status" value="1"/>
</dbReference>
<dbReference type="RefSeq" id="WP_191278938.1">
    <property type="nucleotide sequence ID" value="NZ_BNAD01000003.1"/>
</dbReference>
<reference evidence="3" key="1">
    <citation type="journal article" date="2019" name="Int. J. Syst. Evol. Microbiol.">
        <title>The Global Catalogue of Microorganisms (GCM) 10K type strain sequencing project: providing services to taxonomists for standard genome sequencing and annotation.</title>
        <authorList>
            <consortium name="The Broad Institute Genomics Platform"/>
            <consortium name="The Broad Institute Genome Sequencing Center for Infectious Disease"/>
            <person name="Wu L."/>
            <person name="Ma J."/>
        </authorList>
    </citation>
    <scope>NUCLEOTIDE SEQUENCE [LARGE SCALE GENOMIC DNA]</scope>
    <source>
        <strain evidence="3">CGMCC 1.12791</strain>
    </source>
</reference>
<dbReference type="InterPro" id="IPR028082">
    <property type="entry name" value="Peripla_BP_I"/>
</dbReference>
<dbReference type="SUPFAM" id="SSF53822">
    <property type="entry name" value="Periplasmic binding protein-like I"/>
    <property type="match status" value="1"/>
</dbReference>
<dbReference type="PROSITE" id="PS51257">
    <property type="entry name" value="PROKAR_LIPOPROTEIN"/>
    <property type="match status" value="1"/>
</dbReference>
<keyword evidence="1" id="KW-0732">Signal</keyword>